<evidence type="ECO:0000313" key="1">
    <source>
        <dbReference type="EMBL" id="JAE23282.1"/>
    </source>
</evidence>
<reference evidence="1" key="1">
    <citation type="submission" date="2014-09" db="EMBL/GenBank/DDBJ databases">
        <authorList>
            <person name="Magalhaes I.L.F."/>
            <person name="Oliveira U."/>
            <person name="Santos F.R."/>
            <person name="Vidigal T.H.D.A."/>
            <person name="Brescovit A.D."/>
            <person name="Santos A.J."/>
        </authorList>
    </citation>
    <scope>NUCLEOTIDE SEQUENCE</scope>
    <source>
        <tissue evidence="1">Shoot tissue taken approximately 20 cm above the soil surface</tissue>
    </source>
</reference>
<name>A0A0A9GFM3_ARUDO</name>
<proteinExistence type="predicted"/>
<reference evidence="1" key="2">
    <citation type="journal article" date="2015" name="Data Brief">
        <title>Shoot transcriptome of the giant reed, Arundo donax.</title>
        <authorList>
            <person name="Barrero R.A."/>
            <person name="Guerrero F.D."/>
            <person name="Moolhuijzen P."/>
            <person name="Goolsby J.A."/>
            <person name="Tidwell J."/>
            <person name="Bellgard S.E."/>
            <person name="Bellgard M.I."/>
        </authorList>
    </citation>
    <scope>NUCLEOTIDE SEQUENCE</scope>
    <source>
        <tissue evidence="1">Shoot tissue taken approximately 20 cm above the soil surface</tissue>
    </source>
</reference>
<dbReference type="EMBL" id="GBRH01174614">
    <property type="protein sequence ID" value="JAE23282.1"/>
    <property type="molecule type" value="Transcribed_RNA"/>
</dbReference>
<accession>A0A0A9GFM3</accession>
<sequence>MSFYTNMFLSFSRSLLNLRFSCVWTLGKEMTNALDTT</sequence>
<protein>
    <submittedName>
        <fullName evidence="1">Uncharacterized protein</fullName>
    </submittedName>
</protein>
<organism evidence="1">
    <name type="scientific">Arundo donax</name>
    <name type="common">Giant reed</name>
    <name type="synonym">Donax arundinaceus</name>
    <dbReference type="NCBI Taxonomy" id="35708"/>
    <lineage>
        <taxon>Eukaryota</taxon>
        <taxon>Viridiplantae</taxon>
        <taxon>Streptophyta</taxon>
        <taxon>Embryophyta</taxon>
        <taxon>Tracheophyta</taxon>
        <taxon>Spermatophyta</taxon>
        <taxon>Magnoliopsida</taxon>
        <taxon>Liliopsida</taxon>
        <taxon>Poales</taxon>
        <taxon>Poaceae</taxon>
        <taxon>PACMAD clade</taxon>
        <taxon>Arundinoideae</taxon>
        <taxon>Arundineae</taxon>
        <taxon>Arundo</taxon>
    </lineage>
</organism>
<dbReference type="AlphaFoldDB" id="A0A0A9GFM3"/>